<accession>A0A152AA47</accession>
<proteinExistence type="predicted"/>
<feature type="signal peptide" evidence="1">
    <location>
        <begin position="1"/>
        <end position="24"/>
    </location>
</feature>
<keyword evidence="1" id="KW-0732">Signal</keyword>
<organism evidence="2 3">
    <name type="scientific">Tieghemostelium lacteum</name>
    <name type="common">Slime mold</name>
    <name type="synonym">Dictyostelium lacteum</name>
    <dbReference type="NCBI Taxonomy" id="361077"/>
    <lineage>
        <taxon>Eukaryota</taxon>
        <taxon>Amoebozoa</taxon>
        <taxon>Evosea</taxon>
        <taxon>Eumycetozoa</taxon>
        <taxon>Dictyostelia</taxon>
        <taxon>Dictyosteliales</taxon>
        <taxon>Raperosteliaceae</taxon>
        <taxon>Tieghemostelium</taxon>
    </lineage>
</organism>
<dbReference type="EMBL" id="LODT01000001">
    <property type="protein sequence ID" value="KYR03096.1"/>
    <property type="molecule type" value="Genomic_DNA"/>
</dbReference>
<gene>
    <name evidence="2" type="ORF">DLAC_00588</name>
</gene>
<feature type="chain" id="PRO_5007593813" evidence="1">
    <location>
        <begin position="25"/>
        <end position="176"/>
    </location>
</feature>
<dbReference type="InParanoid" id="A0A152AA47"/>
<evidence type="ECO:0000313" key="3">
    <source>
        <dbReference type="Proteomes" id="UP000076078"/>
    </source>
</evidence>
<protein>
    <submittedName>
        <fullName evidence="2">Uncharacterized protein</fullName>
    </submittedName>
</protein>
<evidence type="ECO:0000256" key="1">
    <source>
        <dbReference type="SAM" id="SignalP"/>
    </source>
</evidence>
<keyword evidence="3" id="KW-1185">Reference proteome</keyword>
<evidence type="ECO:0000313" key="2">
    <source>
        <dbReference type="EMBL" id="KYR03096.1"/>
    </source>
</evidence>
<dbReference type="Proteomes" id="UP000076078">
    <property type="component" value="Unassembled WGS sequence"/>
</dbReference>
<dbReference type="AlphaFoldDB" id="A0A152AA47"/>
<sequence>MTKSNLKVLILLIILSLIVSNVYPKIMESDDDDNDINVDVNVDADGDVTFNYNENISVNGDSTTKTVHFEGSDIQYSSKTELDIDFNGTKSAEFSYLVRRDPTCDTDDDDDDDAELVIKHAGKVGGSVPFYYIKLINFTCDPSTSRPAVLVSPSDGTLGCTLKTLGDGVKIDCLYN</sequence>
<name>A0A152AA47_TIELA</name>
<comment type="caution">
    <text evidence="2">The sequence shown here is derived from an EMBL/GenBank/DDBJ whole genome shotgun (WGS) entry which is preliminary data.</text>
</comment>
<reference evidence="2 3" key="1">
    <citation type="submission" date="2015-12" db="EMBL/GenBank/DDBJ databases">
        <title>Dictyostelia acquired genes for synthesis and detection of signals that induce cell-type specialization by lateral gene transfer from prokaryotes.</title>
        <authorList>
            <person name="Gloeckner G."/>
            <person name="Schaap P."/>
        </authorList>
    </citation>
    <scope>NUCLEOTIDE SEQUENCE [LARGE SCALE GENOMIC DNA]</scope>
    <source>
        <strain evidence="2 3">TK</strain>
    </source>
</reference>